<reference evidence="1 2" key="1">
    <citation type="submission" date="2011-01" db="EMBL/GenBank/DDBJ databases">
        <title>Complete sequence of chromosome of Streptomyces flavogriseus ATCC 33331.</title>
        <authorList>
            <consortium name="US DOE Joint Genome Institute"/>
            <person name="Lucas S."/>
            <person name="Copeland A."/>
            <person name="Lapidus A."/>
            <person name="Cheng J.-F."/>
            <person name="Goodwin L."/>
            <person name="Pitluck S."/>
            <person name="Davenport K."/>
            <person name="Detter J.C."/>
            <person name="Han C."/>
            <person name="Tapia R."/>
            <person name="Land M."/>
            <person name="Hauser L."/>
            <person name="Kyrpides N."/>
            <person name="Ivanova N."/>
            <person name="Ovchinnikova G."/>
            <person name="Pagani I."/>
            <person name="Brumm P."/>
            <person name="Mead D."/>
            <person name="Woyke T."/>
        </authorList>
    </citation>
    <scope>NUCLEOTIDE SEQUENCE [LARGE SCALE GENOMIC DNA]</scope>
    <source>
        <strain evidence="2">ATCC 33331 / IAF-45CD</strain>
    </source>
</reference>
<dbReference type="Gene3D" id="2.30.110.10">
    <property type="entry name" value="Electron Transport, Fmn-binding Protein, Chain A"/>
    <property type="match status" value="1"/>
</dbReference>
<evidence type="ECO:0000313" key="1">
    <source>
        <dbReference type="EMBL" id="ADW04134.1"/>
    </source>
</evidence>
<protein>
    <submittedName>
        <fullName evidence="1">F420-dependent enzyme</fullName>
    </submittedName>
</protein>
<gene>
    <name evidence="1" type="ordered locus">Sfla_2706</name>
</gene>
<proteinExistence type="predicted"/>
<organism evidence="1 2">
    <name type="scientific">Streptomyces pratensis (strain ATCC 33331 / IAF-45CD)</name>
    <dbReference type="NCBI Taxonomy" id="591167"/>
    <lineage>
        <taxon>Bacteria</taxon>
        <taxon>Bacillati</taxon>
        <taxon>Actinomycetota</taxon>
        <taxon>Actinomycetes</taxon>
        <taxon>Kitasatosporales</taxon>
        <taxon>Streptomycetaceae</taxon>
        <taxon>Streptomyces</taxon>
    </lineage>
</organism>
<dbReference type="SUPFAM" id="SSF50475">
    <property type="entry name" value="FMN-binding split barrel"/>
    <property type="match status" value="1"/>
</dbReference>
<dbReference type="EMBL" id="CP002475">
    <property type="protein sequence ID" value="ADW04134.1"/>
    <property type="molecule type" value="Genomic_DNA"/>
</dbReference>
<name>A0A8D4BFL2_STRFA</name>
<dbReference type="InterPro" id="IPR019965">
    <property type="entry name" value="PPOX_F420-dep_Rv2061_put"/>
</dbReference>
<dbReference type="InterPro" id="IPR012349">
    <property type="entry name" value="Split_barrel_FMN-bd"/>
</dbReference>
<evidence type="ECO:0000313" key="2">
    <source>
        <dbReference type="Proteomes" id="UP000002066"/>
    </source>
</evidence>
<dbReference type="AlphaFoldDB" id="A0A8D4BFL2"/>
<dbReference type="NCBIfam" id="TIGR03666">
    <property type="entry name" value="Rv2061_F420"/>
    <property type="match status" value="1"/>
</dbReference>
<accession>A0A8D4BFL2</accession>
<dbReference type="Proteomes" id="UP000002066">
    <property type="component" value="Chromosome"/>
</dbReference>
<sequence>MEYMETIHELEPFVRQYTVLLSSRRPDGSSAHTPVSIAVEGDHAYIRTFSSAWKVDRMRNHPVVEIAPCTVRGAPTGPPVKAWARLLPEGSKEDTHASRTMSRKYPALQGVAVPLVHRLKRDRTLHYELRPVVDDI</sequence>
<dbReference type="KEGG" id="sfa:Sfla_2706"/>